<dbReference type="EMBL" id="CP035503">
    <property type="protein sequence ID" value="QDL37528.1"/>
    <property type="molecule type" value="Genomic_DNA"/>
</dbReference>
<dbReference type="PANTHER" id="PTHR45947:SF3">
    <property type="entry name" value="SULFOQUINOVOSYL TRANSFERASE SQD2"/>
    <property type="match status" value="1"/>
</dbReference>
<dbReference type="CDD" id="cd03801">
    <property type="entry name" value="GT4_PimA-like"/>
    <property type="match status" value="1"/>
</dbReference>
<dbReference type="KEGG" id="rhf:EUB48_09795"/>
<dbReference type="Pfam" id="PF13692">
    <property type="entry name" value="Glyco_trans_1_4"/>
    <property type="match status" value="1"/>
</dbReference>
<dbReference type="AlphaFoldDB" id="A0A515DAT1"/>
<dbReference type="SUPFAM" id="SSF53756">
    <property type="entry name" value="UDP-Glycosyltransferase/glycogen phosphorylase"/>
    <property type="match status" value="1"/>
</dbReference>
<reference evidence="1 2" key="1">
    <citation type="submission" date="2019-01" db="EMBL/GenBank/DDBJ databases">
        <title>Genomic insights into a novel species Rhodoferax sp.</title>
        <authorList>
            <person name="Jin L."/>
        </authorList>
    </citation>
    <scope>NUCLEOTIDE SEQUENCE [LARGE SCALE GENOMIC DNA]</scope>
    <source>
        <strain evidence="1 2">CHu59-6-5</strain>
    </source>
</reference>
<dbReference type="Gene3D" id="3.40.50.2000">
    <property type="entry name" value="Glycogen Phosphorylase B"/>
    <property type="match status" value="2"/>
</dbReference>
<dbReference type="Proteomes" id="UP000316798">
    <property type="component" value="Chromosome"/>
</dbReference>
<evidence type="ECO:0000313" key="2">
    <source>
        <dbReference type="Proteomes" id="UP000316798"/>
    </source>
</evidence>
<dbReference type="OrthoDB" id="9775208at2"/>
<gene>
    <name evidence="1" type="ORF">EUB48_09795</name>
</gene>
<name>A0A515DAT1_9BURK</name>
<dbReference type="PANTHER" id="PTHR45947">
    <property type="entry name" value="SULFOQUINOVOSYL TRANSFERASE SQD2"/>
    <property type="match status" value="1"/>
</dbReference>
<organism evidence="1 2">
    <name type="scientific">Rhodoferax sediminis</name>
    <dbReference type="NCBI Taxonomy" id="2509614"/>
    <lineage>
        <taxon>Bacteria</taxon>
        <taxon>Pseudomonadati</taxon>
        <taxon>Pseudomonadota</taxon>
        <taxon>Betaproteobacteria</taxon>
        <taxon>Burkholderiales</taxon>
        <taxon>Comamonadaceae</taxon>
        <taxon>Rhodoferax</taxon>
    </lineage>
</organism>
<evidence type="ECO:0000313" key="1">
    <source>
        <dbReference type="EMBL" id="QDL37528.1"/>
    </source>
</evidence>
<keyword evidence="2" id="KW-1185">Reference proteome</keyword>
<keyword evidence="1" id="KW-0808">Transferase</keyword>
<dbReference type="InterPro" id="IPR050194">
    <property type="entry name" value="Glycosyltransferase_grp1"/>
</dbReference>
<sequence length="239" mass="26159">MKIASRRLPLKMWHRLAHRGVRSSQATLAAVDKSTQRLEHKNSDSPVRAGSPHLVVARNLEPLYDNLTAIRALQTIRASFPQVRLTIAGSGPDEHRLRQSVQDMGLTSVVQFTGRLEHDAMAALYRSADIMLNPSLADNMPNSVLEAWASGVPVVSTNVGGIPYLAQDGVTASLVPPANPAAMAQACLALLSNKTLWQQRAQAGLQEAQRYTWLYVRPVLSDVYRRAIAQPPHWSTGST</sequence>
<protein>
    <submittedName>
        <fullName evidence="1">Glycosyltransferase</fullName>
    </submittedName>
</protein>
<proteinExistence type="predicted"/>
<dbReference type="GO" id="GO:0016758">
    <property type="term" value="F:hexosyltransferase activity"/>
    <property type="evidence" value="ECO:0007669"/>
    <property type="project" value="TreeGrafter"/>
</dbReference>
<accession>A0A515DAT1</accession>